<dbReference type="AlphaFoldDB" id="A0A179HYG0"/>
<dbReference type="Proteomes" id="UP000078340">
    <property type="component" value="Unassembled WGS sequence"/>
</dbReference>
<accession>A0A179HYG0</accession>
<organism evidence="2 3">
    <name type="scientific">Purpureocillium lilacinum</name>
    <name type="common">Paecilomyces lilacinus</name>
    <dbReference type="NCBI Taxonomy" id="33203"/>
    <lineage>
        <taxon>Eukaryota</taxon>
        <taxon>Fungi</taxon>
        <taxon>Dikarya</taxon>
        <taxon>Ascomycota</taxon>
        <taxon>Pezizomycotina</taxon>
        <taxon>Sordariomycetes</taxon>
        <taxon>Hypocreomycetidae</taxon>
        <taxon>Hypocreales</taxon>
        <taxon>Ophiocordycipitaceae</taxon>
        <taxon>Purpureocillium</taxon>
    </lineage>
</organism>
<gene>
    <name evidence="2" type="ORF">VFPFJ_01557</name>
</gene>
<evidence type="ECO:0000313" key="3">
    <source>
        <dbReference type="Proteomes" id="UP000078340"/>
    </source>
</evidence>
<comment type="caution">
    <text evidence="2">The sequence shown here is derived from an EMBL/GenBank/DDBJ whole genome shotgun (WGS) entry which is preliminary data.</text>
</comment>
<evidence type="ECO:0000313" key="2">
    <source>
        <dbReference type="EMBL" id="OAQ95447.1"/>
    </source>
</evidence>
<dbReference type="EMBL" id="LSBI01000001">
    <property type="protein sequence ID" value="OAQ95447.1"/>
    <property type="molecule type" value="Genomic_DNA"/>
</dbReference>
<evidence type="ECO:0000256" key="1">
    <source>
        <dbReference type="SAM" id="MobiDB-lite"/>
    </source>
</evidence>
<reference evidence="2 3" key="1">
    <citation type="submission" date="2016-02" db="EMBL/GenBank/DDBJ databases">
        <title>Biosynthesis of antibiotic leucinostatins and their inhibition on Phytophthora in bio-control Purpureocillium lilacinum.</title>
        <authorList>
            <person name="Wang G."/>
            <person name="Liu Z."/>
            <person name="Lin R."/>
            <person name="Li E."/>
            <person name="Mao Z."/>
            <person name="Ling J."/>
            <person name="Yin W."/>
            <person name="Xie B."/>
        </authorList>
    </citation>
    <scope>NUCLEOTIDE SEQUENCE [LARGE SCALE GENOMIC DNA]</scope>
    <source>
        <strain evidence="2">PLFJ-1</strain>
    </source>
</reference>
<protein>
    <submittedName>
        <fullName evidence="2">Uncharacterized protein</fullName>
    </submittedName>
</protein>
<name>A0A179HYG0_PURLI</name>
<feature type="compositionally biased region" description="Basic and acidic residues" evidence="1">
    <location>
        <begin position="48"/>
        <end position="64"/>
    </location>
</feature>
<sequence>MVDYARLGPVWPLTAKMCCRYPVSRSSNQHTAMWEGESGPRRSLVGPDQKDEPHGGARDPASDF</sequence>
<feature type="region of interest" description="Disordered" evidence="1">
    <location>
        <begin position="28"/>
        <end position="64"/>
    </location>
</feature>
<proteinExistence type="predicted"/>